<organism evidence="1 2">
    <name type="scientific">Wickerhamomyces mucosus</name>
    <dbReference type="NCBI Taxonomy" id="1378264"/>
    <lineage>
        <taxon>Eukaryota</taxon>
        <taxon>Fungi</taxon>
        <taxon>Dikarya</taxon>
        <taxon>Ascomycota</taxon>
        <taxon>Saccharomycotina</taxon>
        <taxon>Saccharomycetes</taxon>
        <taxon>Phaffomycetales</taxon>
        <taxon>Wickerhamomycetaceae</taxon>
        <taxon>Wickerhamomyces</taxon>
    </lineage>
</organism>
<evidence type="ECO:0000313" key="1">
    <source>
        <dbReference type="EMBL" id="KAH3680758.1"/>
    </source>
</evidence>
<evidence type="ECO:0000313" key="2">
    <source>
        <dbReference type="Proteomes" id="UP000769528"/>
    </source>
</evidence>
<accession>A0A9P8PYE4</accession>
<protein>
    <submittedName>
        <fullName evidence="1">Uncharacterized protein</fullName>
    </submittedName>
</protein>
<reference evidence="1" key="2">
    <citation type="submission" date="2021-01" db="EMBL/GenBank/DDBJ databases">
        <authorList>
            <person name="Schikora-Tamarit M.A."/>
        </authorList>
    </citation>
    <scope>NUCLEOTIDE SEQUENCE</scope>
    <source>
        <strain evidence="1">CBS6341</strain>
    </source>
</reference>
<name>A0A9P8PYE4_9ASCO</name>
<dbReference type="AlphaFoldDB" id="A0A9P8PYE4"/>
<keyword evidence="2" id="KW-1185">Reference proteome</keyword>
<dbReference type="EMBL" id="JAEUBF010000039">
    <property type="protein sequence ID" value="KAH3680758.1"/>
    <property type="molecule type" value="Genomic_DNA"/>
</dbReference>
<dbReference type="Proteomes" id="UP000769528">
    <property type="component" value="Unassembled WGS sequence"/>
</dbReference>
<gene>
    <name evidence="1" type="ORF">WICMUC_000109</name>
</gene>
<proteinExistence type="predicted"/>
<reference evidence="1" key="1">
    <citation type="journal article" date="2021" name="Open Biol.">
        <title>Shared evolutionary footprints suggest mitochondrial oxidative damage underlies multiple complex I losses in fungi.</title>
        <authorList>
            <person name="Schikora-Tamarit M.A."/>
            <person name="Marcet-Houben M."/>
            <person name="Nosek J."/>
            <person name="Gabaldon T."/>
        </authorList>
    </citation>
    <scope>NUCLEOTIDE SEQUENCE</scope>
    <source>
        <strain evidence="1">CBS6341</strain>
    </source>
</reference>
<sequence length="81" mass="8964">MTGTTASPVFGSISAESFEIAADDVKFPVLDDDGVLKWPLVVWVELKLLDLLLWSNLKALKNDIFLDSLESSLDNKPFLNP</sequence>
<comment type="caution">
    <text evidence="1">The sequence shown here is derived from an EMBL/GenBank/DDBJ whole genome shotgun (WGS) entry which is preliminary data.</text>
</comment>